<dbReference type="GO" id="GO:0000155">
    <property type="term" value="F:phosphorelay sensor kinase activity"/>
    <property type="evidence" value="ECO:0007669"/>
    <property type="project" value="InterPro"/>
</dbReference>
<dbReference type="PANTHER" id="PTHR45453:SF1">
    <property type="entry name" value="PHOSPHATE REGULON SENSOR PROTEIN PHOR"/>
    <property type="match status" value="1"/>
</dbReference>
<protein>
    <recommendedName>
        <fullName evidence="3">histidine kinase</fullName>
        <ecNumber evidence="3">2.7.13.3</ecNumber>
    </recommendedName>
</protein>
<dbReference type="EC" id="2.7.13.3" evidence="3"/>
<dbReference type="GO" id="GO:0004721">
    <property type="term" value="F:phosphoprotein phosphatase activity"/>
    <property type="evidence" value="ECO:0007669"/>
    <property type="project" value="TreeGrafter"/>
</dbReference>
<keyword evidence="4" id="KW-0597">Phosphoprotein</keyword>
<dbReference type="InterPro" id="IPR050351">
    <property type="entry name" value="BphY/WalK/GraS-like"/>
</dbReference>
<keyword evidence="7" id="KW-0902">Two-component regulatory system</keyword>
<evidence type="ECO:0000256" key="7">
    <source>
        <dbReference type="ARBA" id="ARBA00023012"/>
    </source>
</evidence>
<keyword evidence="6 12" id="KW-0418">Kinase</keyword>
<dbReference type="SMART" id="SM00387">
    <property type="entry name" value="HATPase_c"/>
    <property type="match status" value="1"/>
</dbReference>
<gene>
    <name evidence="12" type="ORF">J2S20_000131</name>
</gene>
<dbReference type="InterPro" id="IPR003594">
    <property type="entry name" value="HATPase_dom"/>
</dbReference>
<evidence type="ECO:0000256" key="8">
    <source>
        <dbReference type="ARBA" id="ARBA00023136"/>
    </source>
</evidence>
<dbReference type="AlphaFoldDB" id="A0AAE3V7Z3"/>
<keyword evidence="13" id="KW-1185">Reference proteome</keyword>
<dbReference type="PROSITE" id="PS50109">
    <property type="entry name" value="HIS_KIN"/>
    <property type="match status" value="1"/>
</dbReference>
<comment type="catalytic activity">
    <reaction evidence="1">
        <text>ATP + protein L-histidine = ADP + protein N-phospho-L-histidine.</text>
        <dbReference type="EC" id="2.7.13.3"/>
    </reaction>
</comment>
<evidence type="ECO:0000256" key="9">
    <source>
        <dbReference type="SAM" id="Phobius"/>
    </source>
</evidence>
<evidence type="ECO:0000256" key="2">
    <source>
        <dbReference type="ARBA" id="ARBA00004370"/>
    </source>
</evidence>
<evidence type="ECO:0000256" key="6">
    <source>
        <dbReference type="ARBA" id="ARBA00022777"/>
    </source>
</evidence>
<feature type="transmembrane region" description="Helical" evidence="9">
    <location>
        <begin position="20"/>
        <end position="42"/>
    </location>
</feature>
<dbReference type="Gene3D" id="1.10.287.130">
    <property type="match status" value="1"/>
</dbReference>
<dbReference type="RefSeq" id="WP_211292213.1">
    <property type="nucleotide sequence ID" value="NZ_JAUSTO010000001.1"/>
</dbReference>
<feature type="transmembrane region" description="Helical" evidence="9">
    <location>
        <begin position="190"/>
        <end position="210"/>
    </location>
</feature>
<dbReference type="InterPro" id="IPR036890">
    <property type="entry name" value="HATPase_C_sf"/>
</dbReference>
<dbReference type="SUPFAM" id="SSF55874">
    <property type="entry name" value="ATPase domain of HSP90 chaperone/DNA topoisomerase II/histidine kinase"/>
    <property type="match status" value="1"/>
</dbReference>
<evidence type="ECO:0000256" key="5">
    <source>
        <dbReference type="ARBA" id="ARBA00022679"/>
    </source>
</evidence>
<feature type="domain" description="HAMP" evidence="11">
    <location>
        <begin position="210"/>
        <end position="262"/>
    </location>
</feature>
<keyword evidence="8 9" id="KW-0472">Membrane</keyword>
<dbReference type="CDD" id="cd00082">
    <property type="entry name" value="HisKA"/>
    <property type="match status" value="1"/>
</dbReference>
<feature type="domain" description="Histidine kinase" evidence="10">
    <location>
        <begin position="270"/>
        <end position="487"/>
    </location>
</feature>
<dbReference type="Pfam" id="PF00512">
    <property type="entry name" value="HisKA"/>
    <property type="match status" value="1"/>
</dbReference>
<keyword evidence="9" id="KW-1133">Transmembrane helix</keyword>
<dbReference type="Gene3D" id="3.30.565.10">
    <property type="entry name" value="Histidine kinase-like ATPase, C-terminal domain"/>
    <property type="match status" value="1"/>
</dbReference>
<dbReference type="PANTHER" id="PTHR45453">
    <property type="entry name" value="PHOSPHATE REGULON SENSOR PROTEIN PHOR"/>
    <property type="match status" value="1"/>
</dbReference>
<proteinExistence type="predicted"/>
<evidence type="ECO:0000256" key="3">
    <source>
        <dbReference type="ARBA" id="ARBA00012438"/>
    </source>
</evidence>
<sequence length="501" mass="56030">MSTKKPGPEFPPIRLRVVLIILFIIVGTVPILVQGSVITNAFRKTLLESRKAEIQNRSLILATKLSRAGYLGAGGVQDAALNTEMDVVAQSYSGRLLLIDQDYRILRDSFHLSEGRYHIAPEVIHGFRGENGTSYNEDKYYMIQTTPIYDSVDFGDGSGENAGRSVRGVLLFIASTESLRAELSGARSTLWIFNAIMMILLLSLSVYLSARIMRPFAELRVMLRKVSAGDLNQNIEQHSYVVTEQISTAINTTLHKLKSVDQSRDEFVSNVSHELKTPITSIRVLADSLMSMEDAPIELYKEFMNDISREIDREAKIIDDLLSLVKMDRSAIVLSRKSTDIHAMLEQILKRLRPLARVNNIELTLETVREVSADVDEVKFSLAIMNLVENGIKYNVKDGWVKVSLDADHQFCYIKVEDSGIGIPENQQESVFERFFRVDKARSRETGGTGLGLAITKDIVLMHQGIVRLNSREGEGTTFLVRIPLTYIENSTPGSAAEKKG</sequence>
<evidence type="ECO:0000313" key="12">
    <source>
        <dbReference type="EMBL" id="MDQ0151457.1"/>
    </source>
</evidence>
<evidence type="ECO:0000259" key="10">
    <source>
        <dbReference type="PROSITE" id="PS50109"/>
    </source>
</evidence>
<reference evidence="12" key="1">
    <citation type="submission" date="2023-07" db="EMBL/GenBank/DDBJ databases">
        <title>Genomic Encyclopedia of Type Strains, Phase IV (KMG-IV): sequencing the most valuable type-strain genomes for metagenomic binning, comparative biology and taxonomic classification.</title>
        <authorList>
            <person name="Goeker M."/>
        </authorList>
    </citation>
    <scope>NUCLEOTIDE SEQUENCE</scope>
    <source>
        <strain evidence="12">DSM 19659</strain>
    </source>
</reference>
<comment type="caution">
    <text evidence="12">The sequence shown here is derived from an EMBL/GenBank/DDBJ whole genome shotgun (WGS) entry which is preliminary data.</text>
</comment>
<dbReference type="PROSITE" id="PS50885">
    <property type="entry name" value="HAMP"/>
    <property type="match status" value="1"/>
</dbReference>
<evidence type="ECO:0000313" key="13">
    <source>
        <dbReference type="Proteomes" id="UP001241537"/>
    </source>
</evidence>
<dbReference type="InterPro" id="IPR004358">
    <property type="entry name" value="Sig_transdc_His_kin-like_C"/>
</dbReference>
<keyword evidence="9" id="KW-0812">Transmembrane</keyword>
<dbReference type="GO" id="GO:0016036">
    <property type="term" value="P:cellular response to phosphate starvation"/>
    <property type="evidence" value="ECO:0007669"/>
    <property type="project" value="TreeGrafter"/>
</dbReference>
<dbReference type="FunFam" id="1.10.287.130:FF:000001">
    <property type="entry name" value="Two-component sensor histidine kinase"/>
    <property type="match status" value="1"/>
</dbReference>
<comment type="subcellular location">
    <subcellularLocation>
        <location evidence="2">Membrane</location>
    </subcellularLocation>
</comment>
<dbReference type="FunFam" id="3.30.565.10:FF:000006">
    <property type="entry name" value="Sensor histidine kinase WalK"/>
    <property type="match status" value="1"/>
</dbReference>
<dbReference type="Proteomes" id="UP001241537">
    <property type="component" value="Unassembled WGS sequence"/>
</dbReference>
<evidence type="ECO:0000259" key="11">
    <source>
        <dbReference type="PROSITE" id="PS50885"/>
    </source>
</evidence>
<dbReference type="InterPro" id="IPR003660">
    <property type="entry name" value="HAMP_dom"/>
</dbReference>
<dbReference type="Gene3D" id="6.10.340.10">
    <property type="match status" value="1"/>
</dbReference>
<dbReference type="CDD" id="cd00075">
    <property type="entry name" value="HATPase"/>
    <property type="match status" value="1"/>
</dbReference>
<dbReference type="SUPFAM" id="SSF47384">
    <property type="entry name" value="Homodimeric domain of signal transducing histidine kinase"/>
    <property type="match status" value="1"/>
</dbReference>
<keyword evidence="5" id="KW-0808">Transferase</keyword>
<name>A0AAE3V7Z3_9FIRM</name>
<dbReference type="InterPro" id="IPR005467">
    <property type="entry name" value="His_kinase_dom"/>
</dbReference>
<organism evidence="12 13">
    <name type="scientific">Moryella indoligenes</name>
    <dbReference type="NCBI Taxonomy" id="371674"/>
    <lineage>
        <taxon>Bacteria</taxon>
        <taxon>Bacillati</taxon>
        <taxon>Bacillota</taxon>
        <taxon>Clostridia</taxon>
        <taxon>Lachnospirales</taxon>
        <taxon>Lachnospiraceae</taxon>
        <taxon>Moryella</taxon>
    </lineage>
</organism>
<accession>A0AAE3V7Z3</accession>
<dbReference type="InterPro" id="IPR036097">
    <property type="entry name" value="HisK_dim/P_sf"/>
</dbReference>
<dbReference type="EMBL" id="JAUSTO010000001">
    <property type="protein sequence ID" value="MDQ0151457.1"/>
    <property type="molecule type" value="Genomic_DNA"/>
</dbReference>
<dbReference type="Pfam" id="PF02518">
    <property type="entry name" value="HATPase_c"/>
    <property type="match status" value="1"/>
</dbReference>
<dbReference type="InterPro" id="IPR003661">
    <property type="entry name" value="HisK_dim/P_dom"/>
</dbReference>
<evidence type="ECO:0000256" key="4">
    <source>
        <dbReference type="ARBA" id="ARBA00022553"/>
    </source>
</evidence>
<evidence type="ECO:0000256" key="1">
    <source>
        <dbReference type="ARBA" id="ARBA00000085"/>
    </source>
</evidence>
<dbReference type="SMART" id="SM00388">
    <property type="entry name" value="HisKA"/>
    <property type="match status" value="1"/>
</dbReference>
<dbReference type="GO" id="GO:0005886">
    <property type="term" value="C:plasma membrane"/>
    <property type="evidence" value="ECO:0007669"/>
    <property type="project" value="TreeGrafter"/>
</dbReference>
<dbReference type="PRINTS" id="PR00344">
    <property type="entry name" value="BCTRLSENSOR"/>
</dbReference>